<dbReference type="GO" id="GO:0070578">
    <property type="term" value="C:RISC-loading complex"/>
    <property type="evidence" value="ECO:0007669"/>
    <property type="project" value="TreeGrafter"/>
</dbReference>
<feature type="domain" description="PAZ" evidence="5">
    <location>
        <begin position="12"/>
        <end position="150"/>
    </location>
</feature>
<dbReference type="GO" id="GO:0030422">
    <property type="term" value="P:siRNA processing"/>
    <property type="evidence" value="ECO:0007669"/>
    <property type="project" value="TreeGrafter"/>
</dbReference>
<evidence type="ECO:0000256" key="3">
    <source>
        <dbReference type="ARBA" id="ARBA00022759"/>
    </source>
</evidence>
<dbReference type="PROSITE" id="PS50821">
    <property type="entry name" value="PAZ"/>
    <property type="match status" value="1"/>
</dbReference>
<organism evidence="6 7">
    <name type="scientific">Heligmosomoides polygyrus</name>
    <name type="common">Parasitic roundworm</name>
    <dbReference type="NCBI Taxonomy" id="6339"/>
    <lineage>
        <taxon>Eukaryota</taxon>
        <taxon>Metazoa</taxon>
        <taxon>Ecdysozoa</taxon>
        <taxon>Nematoda</taxon>
        <taxon>Chromadorea</taxon>
        <taxon>Rhabditida</taxon>
        <taxon>Rhabditina</taxon>
        <taxon>Rhabditomorpha</taxon>
        <taxon>Strongyloidea</taxon>
        <taxon>Heligmosomidae</taxon>
        <taxon>Heligmosomoides</taxon>
    </lineage>
</organism>
<proteinExistence type="predicted"/>
<evidence type="ECO:0000256" key="4">
    <source>
        <dbReference type="ARBA" id="ARBA00022801"/>
    </source>
</evidence>
<dbReference type="InterPro" id="IPR003100">
    <property type="entry name" value="PAZ_dom"/>
</dbReference>
<name>A0A183GTM4_HELPZ</name>
<keyword evidence="1" id="KW-0540">Nuclease</keyword>
<evidence type="ECO:0000256" key="1">
    <source>
        <dbReference type="ARBA" id="ARBA00022722"/>
    </source>
</evidence>
<sequence length="195" mass="22935">LEYSINMKYVEEVVQMMGDMPRVPSEEERRAFIFKPEDYRDAVVMPWYRNLEQPVFYYVAEILENLTPSSPFPDEEYASFNEYFIKKYNLEIFDQKQNLLDVDFTSNRLNLLLPRAGGGRRKAATPKPEDNSVLSRQRQIYVPELMDRHPISATLWNLISALPSFFYRINHLLLADELRQKTLVDALGYTKVSKP</sequence>
<dbReference type="Gene3D" id="2.170.260.10">
    <property type="entry name" value="paz domain"/>
    <property type="match status" value="1"/>
</dbReference>
<dbReference type="GO" id="GO:0004530">
    <property type="term" value="F:deoxyribonuclease I activity"/>
    <property type="evidence" value="ECO:0007669"/>
    <property type="project" value="TreeGrafter"/>
</dbReference>
<dbReference type="InterPro" id="IPR036085">
    <property type="entry name" value="PAZ_dom_sf"/>
</dbReference>
<dbReference type="SMART" id="SM00949">
    <property type="entry name" value="PAZ"/>
    <property type="match status" value="1"/>
</dbReference>
<evidence type="ECO:0000313" key="7">
    <source>
        <dbReference type="WBParaSite" id="HPBE_0002604401-mRNA-1"/>
    </source>
</evidence>
<evidence type="ECO:0000313" key="6">
    <source>
        <dbReference type="Proteomes" id="UP000050761"/>
    </source>
</evidence>
<dbReference type="PANTHER" id="PTHR14950:SF37">
    <property type="entry name" value="ENDORIBONUCLEASE DICER"/>
    <property type="match status" value="1"/>
</dbReference>
<dbReference type="GO" id="GO:0003723">
    <property type="term" value="F:RNA binding"/>
    <property type="evidence" value="ECO:0007669"/>
    <property type="project" value="InterPro"/>
</dbReference>
<evidence type="ECO:0000256" key="2">
    <source>
        <dbReference type="ARBA" id="ARBA00022741"/>
    </source>
</evidence>
<dbReference type="Pfam" id="PF02170">
    <property type="entry name" value="PAZ"/>
    <property type="match status" value="1"/>
</dbReference>
<dbReference type="GO" id="GO:0004525">
    <property type="term" value="F:ribonuclease III activity"/>
    <property type="evidence" value="ECO:0007669"/>
    <property type="project" value="TreeGrafter"/>
</dbReference>
<dbReference type="GO" id="GO:0006309">
    <property type="term" value="P:apoptotic DNA fragmentation"/>
    <property type="evidence" value="ECO:0007669"/>
    <property type="project" value="TreeGrafter"/>
</dbReference>
<dbReference type="SUPFAM" id="SSF101690">
    <property type="entry name" value="PAZ domain"/>
    <property type="match status" value="1"/>
</dbReference>
<dbReference type="AlphaFoldDB" id="A0A183GTM4"/>
<dbReference type="GO" id="GO:0005737">
    <property type="term" value="C:cytoplasm"/>
    <property type="evidence" value="ECO:0007669"/>
    <property type="project" value="TreeGrafter"/>
</dbReference>
<evidence type="ECO:0000259" key="5">
    <source>
        <dbReference type="PROSITE" id="PS50821"/>
    </source>
</evidence>
<keyword evidence="2" id="KW-0547">Nucleotide-binding</keyword>
<keyword evidence="3" id="KW-0255">Endonuclease</keyword>
<protein>
    <submittedName>
        <fullName evidence="7">PAZ domain-containing protein</fullName>
    </submittedName>
</protein>
<dbReference type="FunFam" id="2.170.260.10:FF:000002">
    <property type="entry name" value="Putative Endoribonuclease Dicer"/>
    <property type="match status" value="1"/>
</dbReference>
<accession>A0A183GTM4</accession>
<dbReference type="GO" id="GO:0005634">
    <property type="term" value="C:nucleus"/>
    <property type="evidence" value="ECO:0007669"/>
    <property type="project" value="TreeGrafter"/>
</dbReference>
<dbReference type="GO" id="GO:0031054">
    <property type="term" value="P:pre-miRNA processing"/>
    <property type="evidence" value="ECO:0007669"/>
    <property type="project" value="TreeGrafter"/>
</dbReference>
<keyword evidence="6" id="KW-1185">Reference proteome</keyword>
<reference evidence="7" key="1">
    <citation type="submission" date="2019-09" db="UniProtKB">
        <authorList>
            <consortium name="WormBaseParasite"/>
        </authorList>
    </citation>
    <scope>IDENTIFICATION</scope>
</reference>
<dbReference type="Proteomes" id="UP000050761">
    <property type="component" value="Unassembled WGS sequence"/>
</dbReference>
<dbReference type="WBParaSite" id="HPBE_0002604401-mRNA-1">
    <property type="protein sequence ID" value="HPBE_0002604401-mRNA-1"/>
    <property type="gene ID" value="HPBE_0002604401"/>
</dbReference>
<dbReference type="GO" id="GO:0000166">
    <property type="term" value="F:nucleotide binding"/>
    <property type="evidence" value="ECO:0007669"/>
    <property type="project" value="UniProtKB-KW"/>
</dbReference>
<keyword evidence="4" id="KW-0378">Hydrolase</keyword>
<dbReference type="PANTHER" id="PTHR14950">
    <property type="entry name" value="DICER-RELATED"/>
    <property type="match status" value="1"/>
</dbReference>